<dbReference type="CDD" id="cd03811">
    <property type="entry name" value="GT4_GT28_WabH-like"/>
    <property type="match status" value="1"/>
</dbReference>
<evidence type="ECO:0000259" key="1">
    <source>
        <dbReference type="Pfam" id="PF00534"/>
    </source>
</evidence>
<dbReference type="GO" id="GO:0016757">
    <property type="term" value="F:glycosyltransferase activity"/>
    <property type="evidence" value="ECO:0007669"/>
    <property type="project" value="InterPro"/>
</dbReference>
<dbReference type="Pfam" id="PF00534">
    <property type="entry name" value="Glycos_transf_1"/>
    <property type="match status" value="1"/>
</dbReference>
<keyword evidence="4" id="KW-1185">Reference proteome</keyword>
<evidence type="ECO:0000313" key="3">
    <source>
        <dbReference type="EMBL" id="TXD34774.1"/>
    </source>
</evidence>
<accession>A0A5C6WZ87</accession>
<dbReference type="Pfam" id="PF13439">
    <property type="entry name" value="Glyco_transf_4"/>
    <property type="match status" value="1"/>
</dbReference>
<protein>
    <submittedName>
        <fullName evidence="3">Glycosyltransferase</fullName>
    </submittedName>
</protein>
<feature type="domain" description="Glycosyl transferase family 1" evidence="1">
    <location>
        <begin position="229"/>
        <end position="371"/>
    </location>
</feature>
<dbReference type="InterPro" id="IPR028098">
    <property type="entry name" value="Glyco_trans_4-like_N"/>
</dbReference>
<dbReference type="EMBL" id="VOSM01000012">
    <property type="protein sequence ID" value="TXD34774.1"/>
    <property type="molecule type" value="Genomic_DNA"/>
</dbReference>
<gene>
    <name evidence="3" type="ORF">FRC98_18245</name>
</gene>
<dbReference type="InterPro" id="IPR001296">
    <property type="entry name" value="Glyco_trans_1"/>
</dbReference>
<proteinExistence type="predicted"/>
<sequence>MDSPTKAGVLLGDHAYRLTPEPGRIITMRQDSRHIALFMPSLGGGGAERVMLTLARAFAEGGDRVDVIVADGRGAYCDKVPEHVSLIDLKAGRMLRAFVPLVRYLREERPDALLSTIAHANIVAVLASAAARVKTSVWVREASTVSHSLGDNVKAEGLRALMKLAYRRADGVIAVSRGVGEALVEANIVGPEQISTIYSPMEIDAIEAAAEESVDHPWLATARGTREMPLLLAVGRLTEAKDYPNLLHALALLQDQVPCRLLILGEGGKRAELEALVQQLGLSEQVQMPGFVDNPYAYMARADVYVMSSRWEGLPTAPLQAMAVGAKVVLTDCPSGPCEILEDGQWGRLVPVNDSPALAEALAETLQNDGLPDPRSRAQAFDHRVIAEHYRQRMVAS</sequence>
<feature type="domain" description="Glycosyltransferase subfamily 4-like N-terminal" evidence="2">
    <location>
        <begin position="45"/>
        <end position="201"/>
    </location>
</feature>
<dbReference type="Gene3D" id="3.40.50.2000">
    <property type="entry name" value="Glycogen Phosphorylase B"/>
    <property type="match status" value="2"/>
</dbReference>
<reference evidence="3 4" key="1">
    <citation type="submission" date="2019-08" db="EMBL/GenBank/DDBJ databases">
        <title>Bradymonadales sp. TMQ4.</title>
        <authorList>
            <person name="Liang Q."/>
        </authorList>
    </citation>
    <scope>NUCLEOTIDE SEQUENCE [LARGE SCALE GENOMIC DNA]</scope>
    <source>
        <strain evidence="3 4">TMQ4</strain>
    </source>
</reference>
<dbReference type="OrthoDB" id="9775208at2"/>
<comment type="caution">
    <text evidence="3">The sequence shown here is derived from an EMBL/GenBank/DDBJ whole genome shotgun (WGS) entry which is preliminary data.</text>
</comment>
<evidence type="ECO:0000259" key="2">
    <source>
        <dbReference type="Pfam" id="PF13439"/>
    </source>
</evidence>
<dbReference type="SUPFAM" id="SSF53756">
    <property type="entry name" value="UDP-Glycosyltransferase/glycogen phosphorylase"/>
    <property type="match status" value="1"/>
</dbReference>
<name>A0A5C6WZ87_9DELT</name>
<dbReference type="PANTHER" id="PTHR12526:SF638">
    <property type="entry name" value="SPORE COAT PROTEIN SA"/>
    <property type="match status" value="1"/>
</dbReference>
<evidence type="ECO:0000313" key="4">
    <source>
        <dbReference type="Proteomes" id="UP000321412"/>
    </source>
</evidence>
<dbReference type="Proteomes" id="UP000321412">
    <property type="component" value="Unassembled WGS sequence"/>
</dbReference>
<organism evidence="3 4">
    <name type="scientific">Lujinxingia vulgaris</name>
    <dbReference type="NCBI Taxonomy" id="2600176"/>
    <lineage>
        <taxon>Bacteria</taxon>
        <taxon>Deltaproteobacteria</taxon>
        <taxon>Bradymonadales</taxon>
        <taxon>Lujinxingiaceae</taxon>
        <taxon>Lujinxingia</taxon>
    </lineage>
</organism>
<keyword evidence="3" id="KW-0808">Transferase</keyword>
<dbReference type="AlphaFoldDB" id="A0A5C6WZ87"/>
<dbReference type="PANTHER" id="PTHR12526">
    <property type="entry name" value="GLYCOSYLTRANSFERASE"/>
    <property type="match status" value="1"/>
</dbReference>